<protein>
    <recommendedName>
        <fullName evidence="4">GH26 domain-containing protein</fullName>
    </recommendedName>
</protein>
<name>A0A0L0GG32_9EUKA</name>
<keyword evidence="3" id="KW-1185">Reference proteome</keyword>
<dbReference type="AlphaFoldDB" id="A0A0L0GG32"/>
<evidence type="ECO:0000256" key="1">
    <source>
        <dbReference type="SAM" id="SignalP"/>
    </source>
</evidence>
<accession>A0A0L0GG32</accession>
<dbReference type="Gene3D" id="3.20.20.80">
    <property type="entry name" value="Glycosidases"/>
    <property type="match status" value="1"/>
</dbReference>
<dbReference type="Proteomes" id="UP000054560">
    <property type="component" value="Unassembled WGS sequence"/>
</dbReference>
<feature type="chain" id="PRO_5005538939" description="GH26 domain-containing protein" evidence="1">
    <location>
        <begin position="20"/>
        <end position="336"/>
    </location>
</feature>
<gene>
    <name evidence="2" type="ORF">SARC_00081</name>
</gene>
<keyword evidence="1" id="KW-0732">Signal</keyword>
<evidence type="ECO:0008006" key="4">
    <source>
        <dbReference type="Google" id="ProtNLM"/>
    </source>
</evidence>
<organism evidence="2 3">
    <name type="scientific">Sphaeroforma arctica JP610</name>
    <dbReference type="NCBI Taxonomy" id="667725"/>
    <lineage>
        <taxon>Eukaryota</taxon>
        <taxon>Ichthyosporea</taxon>
        <taxon>Ichthyophonida</taxon>
        <taxon>Sphaeroforma</taxon>
    </lineage>
</organism>
<sequence length="336" mass="36829">MLLIVFAFILILALAGIVATIAVLRSGSATPSSTEPAVAAAAAAAAAGGLTSRACVSKRRMPRIGLGVYAGQEAKGLNAGFEWRYYTMAELSPTTRGEYDWSTLEKDLAGAHSRGRPMVVRIQDQSGTNSGDDNKSLLPSYVSQPNKVTVDGFVGVDWSSADVQQFELDFFTAFAAKFDKDTRIAFLQVGWGFWSESHLYHDGKDHRQHGVNYPTKEYQAKFVDHLAGLFKCLTFSFSIDGAFSGLPLDDLRYGVFNDSLTAKGSSSQDTYYKQLNFAERNKTQPSGGEFPDSIKTPFGEASLLERVKQYNVQYVFANQQREDPNWDSAVAAVMQT</sequence>
<dbReference type="EMBL" id="KQ241598">
    <property type="protein sequence ID" value="KNC87824.1"/>
    <property type="molecule type" value="Genomic_DNA"/>
</dbReference>
<feature type="signal peptide" evidence="1">
    <location>
        <begin position="1"/>
        <end position="19"/>
    </location>
</feature>
<reference evidence="2 3" key="1">
    <citation type="submission" date="2011-02" db="EMBL/GenBank/DDBJ databases">
        <title>The Genome Sequence of Sphaeroforma arctica JP610.</title>
        <authorList>
            <consortium name="The Broad Institute Genome Sequencing Platform"/>
            <person name="Russ C."/>
            <person name="Cuomo C."/>
            <person name="Young S.K."/>
            <person name="Zeng Q."/>
            <person name="Gargeya S."/>
            <person name="Alvarado L."/>
            <person name="Berlin A."/>
            <person name="Chapman S.B."/>
            <person name="Chen Z."/>
            <person name="Freedman E."/>
            <person name="Gellesch M."/>
            <person name="Goldberg J."/>
            <person name="Griggs A."/>
            <person name="Gujja S."/>
            <person name="Heilman E."/>
            <person name="Heiman D."/>
            <person name="Howarth C."/>
            <person name="Mehta T."/>
            <person name="Neiman D."/>
            <person name="Pearson M."/>
            <person name="Roberts A."/>
            <person name="Saif S."/>
            <person name="Shea T."/>
            <person name="Shenoy N."/>
            <person name="Sisk P."/>
            <person name="Stolte C."/>
            <person name="Sykes S."/>
            <person name="White J."/>
            <person name="Yandava C."/>
            <person name="Burger G."/>
            <person name="Gray M.W."/>
            <person name="Holland P.W.H."/>
            <person name="King N."/>
            <person name="Lang F.B.F."/>
            <person name="Roger A.J."/>
            <person name="Ruiz-Trillo I."/>
            <person name="Haas B."/>
            <person name="Nusbaum C."/>
            <person name="Birren B."/>
        </authorList>
    </citation>
    <scope>NUCLEOTIDE SEQUENCE [LARGE SCALE GENOMIC DNA]</scope>
    <source>
        <strain evidence="2 3">JP610</strain>
    </source>
</reference>
<dbReference type="RefSeq" id="XP_014161726.1">
    <property type="nucleotide sequence ID" value="XM_014306251.1"/>
</dbReference>
<evidence type="ECO:0000313" key="3">
    <source>
        <dbReference type="Proteomes" id="UP000054560"/>
    </source>
</evidence>
<evidence type="ECO:0000313" key="2">
    <source>
        <dbReference type="EMBL" id="KNC87824.1"/>
    </source>
</evidence>
<proteinExistence type="predicted"/>
<dbReference type="GeneID" id="25900585"/>